<dbReference type="RefSeq" id="WP_029388315.1">
    <property type="nucleotide sequence ID" value="NZ_CP023055.1"/>
</dbReference>
<dbReference type="EMBL" id="CP034673">
    <property type="protein sequence ID" value="AZS26841.1"/>
    <property type="molecule type" value="Genomic_DNA"/>
</dbReference>
<dbReference type="GO" id="GO:0030288">
    <property type="term" value="C:outer membrane-bounded periplasmic space"/>
    <property type="evidence" value="ECO:0007669"/>
    <property type="project" value="InterPro"/>
</dbReference>
<comment type="similarity">
    <text evidence="2 6">Belongs to the class-C beta-lactamase family.</text>
</comment>
<evidence type="ECO:0000256" key="6">
    <source>
        <dbReference type="RuleBase" id="RU361140"/>
    </source>
</evidence>
<evidence type="ECO:0000256" key="4">
    <source>
        <dbReference type="ARBA" id="ARBA00022801"/>
    </source>
</evidence>
<dbReference type="InterPro" id="IPR012338">
    <property type="entry name" value="Beta-lactam/transpept-like"/>
</dbReference>
<keyword evidence="5 6" id="KW-0046">Antibiotic resistance</keyword>
<comment type="catalytic activity">
    <reaction evidence="1 6">
        <text>a beta-lactam + H2O = a substituted beta-amino acid</text>
        <dbReference type="Rhea" id="RHEA:20401"/>
        <dbReference type="ChEBI" id="CHEBI:15377"/>
        <dbReference type="ChEBI" id="CHEBI:35627"/>
        <dbReference type="ChEBI" id="CHEBI:140347"/>
        <dbReference type="EC" id="3.5.2.6"/>
    </reaction>
</comment>
<dbReference type="InterPro" id="IPR001586">
    <property type="entry name" value="Beta-lactam_class-C_AS"/>
</dbReference>
<evidence type="ECO:0000313" key="9">
    <source>
        <dbReference type="Proteomes" id="UP000256923"/>
    </source>
</evidence>
<sequence length="385" mass="42144">MCVRRLTINTIALAMLFAPNVRAAGVGEKLKNEVDKQAQALMQNYHIPGMAFGVVVEGKTYFYNYGVADTAQNQPVSEATIFELGSVSKTFAATLASYAQVKGQLSLTDTAEQHMPELKGSTIGARTLQELGTYIAGGLPLQFPDTVKNNQDMVQYYRNWDEVYPSNTKRVYSNPSIGLFGYIAALSLKEDYVSAMEKNVFPALSMSNTYIHVPDNKMKEYAFGYNANGEAVRVNPGVLDAEAYGVKSTSSDMVQYIKANLGLAVVATDMQQALVNNRTGFYQSSTFMQGLAWEMYPYPSQLSALLEGNSTDVIIKPQTIQINTPPTPPTNGVWVNKTGSTSGFGAYVVYIPSKESGIVILANKNYPNQERVKAAFRILQAGLEQ</sequence>
<dbReference type="PROSITE" id="PS00336">
    <property type="entry name" value="BETA_LACTAMASE_C"/>
    <property type="match status" value="1"/>
</dbReference>
<dbReference type="NCBIfam" id="NF033085">
    <property type="entry name" value="bla_class_C"/>
    <property type="match status" value="1"/>
</dbReference>
<dbReference type="PANTHER" id="PTHR46825">
    <property type="entry name" value="D-ALANYL-D-ALANINE-CARBOXYPEPTIDASE/ENDOPEPTIDASE AMPH"/>
    <property type="match status" value="1"/>
</dbReference>
<protein>
    <recommendedName>
        <fullName evidence="3 6">Beta-lactamase</fullName>
        <ecNumber evidence="3 6">3.5.2.6</ecNumber>
    </recommendedName>
</protein>
<dbReference type="AlphaFoldDB" id="A0A289GGI4"/>
<evidence type="ECO:0000256" key="2">
    <source>
        <dbReference type="ARBA" id="ARBA00007840"/>
    </source>
</evidence>
<reference evidence="8 9" key="1">
    <citation type="submission" date="2018-12" db="EMBL/GenBank/DDBJ databases">
        <title>Characterization and Draft Genome of Vibrio anguillarum J360 Marine Pathogen Isolated from an Outbreak in Lumpfish (Cyclopterus lumpus).</title>
        <authorList>
            <person name="Vasquez J.I."/>
            <person name="Cao T."/>
            <person name="Chakraborty S."/>
            <person name="Gnanagobal H."/>
            <person name="Wescot J."/>
            <person name="Boyce D."/>
            <person name="Santander J."/>
        </authorList>
    </citation>
    <scope>NUCLEOTIDE SEQUENCE [LARGE SCALE GENOMIC DNA]</scope>
    <source>
        <strain evidence="8 9">J360</strain>
    </source>
</reference>
<organism evidence="8 9">
    <name type="scientific">Vibrio anguillarum</name>
    <name type="common">Listonella anguillarum</name>
    <dbReference type="NCBI Taxonomy" id="55601"/>
    <lineage>
        <taxon>Bacteria</taxon>
        <taxon>Pseudomonadati</taxon>
        <taxon>Pseudomonadota</taxon>
        <taxon>Gammaproteobacteria</taxon>
        <taxon>Vibrionales</taxon>
        <taxon>Vibrionaceae</taxon>
        <taxon>Vibrio</taxon>
    </lineage>
</organism>
<evidence type="ECO:0000256" key="3">
    <source>
        <dbReference type="ARBA" id="ARBA00012865"/>
    </source>
</evidence>
<dbReference type="PANTHER" id="PTHR46825:SF8">
    <property type="entry name" value="BETA-LACTAMASE-RELATED"/>
    <property type="match status" value="1"/>
</dbReference>
<dbReference type="Gene3D" id="3.40.710.10">
    <property type="entry name" value="DD-peptidase/beta-lactamase superfamily"/>
    <property type="match status" value="1"/>
</dbReference>
<dbReference type="Pfam" id="PF00144">
    <property type="entry name" value="Beta-lactamase"/>
    <property type="match status" value="1"/>
</dbReference>
<keyword evidence="4 6" id="KW-0378">Hydrolase</keyword>
<dbReference type="GO" id="GO:0008800">
    <property type="term" value="F:beta-lactamase activity"/>
    <property type="evidence" value="ECO:0007669"/>
    <property type="project" value="UniProtKB-UniRule"/>
</dbReference>
<evidence type="ECO:0000256" key="1">
    <source>
        <dbReference type="ARBA" id="ARBA00001526"/>
    </source>
</evidence>
<feature type="domain" description="Beta-lactamase-related" evidence="7">
    <location>
        <begin position="35"/>
        <end position="382"/>
    </location>
</feature>
<dbReference type="EC" id="3.5.2.6" evidence="3 6"/>
<gene>
    <name evidence="8" type="primary">ampC</name>
    <name evidence="8" type="ORF">DYL72_17850</name>
</gene>
<accession>A0A289GGI4</accession>
<evidence type="ECO:0000313" key="8">
    <source>
        <dbReference type="EMBL" id="AZS26841.1"/>
    </source>
</evidence>
<evidence type="ECO:0000256" key="5">
    <source>
        <dbReference type="ARBA" id="ARBA00023251"/>
    </source>
</evidence>
<dbReference type="InterPro" id="IPR001466">
    <property type="entry name" value="Beta-lactam-related"/>
</dbReference>
<dbReference type="Proteomes" id="UP000256923">
    <property type="component" value="Chromosome 2"/>
</dbReference>
<dbReference type="GO" id="GO:0046677">
    <property type="term" value="P:response to antibiotic"/>
    <property type="evidence" value="ECO:0007669"/>
    <property type="project" value="UniProtKB-UniRule"/>
</dbReference>
<dbReference type="GO" id="GO:0017001">
    <property type="term" value="P:antibiotic catabolic process"/>
    <property type="evidence" value="ECO:0007669"/>
    <property type="project" value="InterPro"/>
</dbReference>
<dbReference type="InterPro" id="IPR050491">
    <property type="entry name" value="AmpC-like"/>
</dbReference>
<name>A0A289GGI4_VIBAN</name>
<dbReference type="InterPro" id="IPR058136">
    <property type="entry name" value="AmpC"/>
</dbReference>
<evidence type="ECO:0000259" key="7">
    <source>
        <dbReference type="Pfam" id="PF00144"/>
    </source>
</evidence>
<proteinExistence type="inferred from homology"/>
<dbReference type="SUPFAM" id="SSF56601">
    <property type="entry name" value="beta-lactamase/transpeptidase-like"/>
    <property type="match status" value="1"/>
</dbReference>